<sequence length="671" mass="72189">MESKSCPRRHVAGAAAVLLLALALSSAAAEDAKKTADQATELTEEKNQGKELIMLELERVGDSRDKRQTEGEADFSNREVPPEYLSLLQQLQSGEGAVGPADGQPPVQQYYIAKTPSGVISGGPLDRSPQRFTPAPGEPRPFRPRDPVLNAISRQNSELQAEYQRKAIRDQETVFLAPRGPVGADPPRAGPLALAGLYHPGAPRPQPQSGLGPAGRGQAIGLAAQPQPQPQLQAFGAHDARLRAALQSSEVIQSPQPQYISPQYVQQLQARGLAALSGGPASELSLVREAAQQVQQQQGRQPQQLQLQPAPRAQPQPQPQPQQYVNFQELTPAELRFVQRQQEQETAPPPGPRFLLQPGPQQLQAQLAAQQVQESPLQLAQREQAQAQAEEQYLRETTPGGPPPLPLHPARAPQQLQQLAPQPQPRPQPPPSVLQPSPLYLQQVQQLAEQQALARQQIAAQQQLQQHQLQQQQPTEEVQYIRQPQRYAAAAATARPAAARVPAPGPGPQLTTPRSSIYVSTATASPVARAPAAPQQPRVTLEQLLAAGAEDADGVPKQAGLPVVRLPANPKTLTQADLQQLIDAGFDVSPVPEARDPTASAYYRSSAAGDYQAQQAAQRFAPIVVPEQAEAPQLRLSGRQRQALLQAQEDAYLQAAQAAQARGARLGSSGN</sequence>
<keyword evidence="2" id="KW-0732">Signal</keyword>
<feature type="compositionally biased region" description="Low complexity" evidence="1">
    <location>
        <begin position="353"/>
        <end position="391"/>
    </location>
</feature>
<comment type="caution">
    <text evidence="3">The sequence shown here is derived from an EMBL/GenBank/DDBJ whole genome shotgun (WGS) entry which is preliminary data.</text>
</comment>
<feature type="compositionally biased region" description="Low complexity" evidence="1">
    <location>
        <begin position="491"/>
        <end position="502"/>
    </location>
</feature>
<organism evidence="3 4">
    <name type="scientific">Frankliniella fusca</name>
    <dbReference type="NCBI Taxonomy" id="407009"/>
    <lineage>
        <taxon>Eukaryota</taxon>
        <taxon>Metazoa</taxon>
        <taxon>Ecdysozoa</taxon>
        <taxon>Arthropoda</taxon>
        <taxon>Hexapoda</taxon>
        <taxon>Insecta</taxon>
        <taxon>Pterygota</taxon>
        <taxon>Neoptera</taxon>
        <taxon>Paraneoptera</taxon>
        <taxon>Thysanoptera</taxon>
        <taxon>Terebrantia</taxon>
        <taxon>Thripoidea</taxon>
        <taxon>Thripidae</taxon>
        <taxon>Frankliniella</taxon>
    </lineage>
</organism>
<dbReference type="EMBL" id="JAHWGI010001440">
    <property type="protein sequence ID" value="KAK3932888.1"/>
    <property type="molecule type" value="Genomic_DNA"/>
</dbReference>
<feature type="region of interest" description="Disordered" evidence="1">
    <location>
        <begin position="120"/>
        <end position="147"/>
    </location>
</feature>
<feature type="compositionally biased region" description="Pro residues" evidence="1">
    <location>
        <begin position="422"/>
        <end position="433"/>
    </location>
</feature>
<feature type="compositionally biased region" description="Low complexity" evidence="1">
    <location>
        <begin position="408"/>
        <end position="421"/>
    </location>
</feature>
<protein>
    <submittedName>
        <fullName evidence="3">Titin</fullName>
    </submittedName>
</protein>
<evidence type="ECO:0000256" key="1">
    <source>
        <dbReference type="SAM" id="MobiDB-lite"/>
    </source>
</evidence>
<reference evidence="3" key="2">
    <citation type="journal article" date="2023" name="BMC Genomics">
        <title>Pest status, molecular evolution, and epigenetic factors derived from the genome assembly of Frankliniella fusca, a thysanopteran phytovirus vector.</title>
        <authorList>
            <person name="Catto M.A."/>
            <person name="Labadie P.E."/>
            <person name="Jacobson A.L."/>
            <person name="Kennedy G.G."/>
            <person name="Srinivasan R."/>
            <person name="Hunt B.G."/>
        </authorList>
    </citation>
    <scope>NUCLEOTIDE SEQUENCE</scope>
    <source>
        <strain evidence="3">PL_HMW_Pooled</strain>
    </source>
</reference>
<dbReference type="AlphaFoldDB" id="A0AAE1I424"/>
<keyword evidence="4" id="KW-1185">Reference proteome</keyword>
<feature type="region of interest" description="Disordered" evidence="1">
    <location>
        <begin position="292"/>
        <end position="320"/>
    </location>
</feature>
<accession>A0AAE1I424</accession>
<feature type="region of interest" description="Disordered" evidence="1">
    <location>
        <begin position="339"/>
        <end position="436"/>
    </location>
</feature>
<evidence type="ECO:0000256" key="2">
    <source>
        <dbReference type="SAM" id="SignalP"/>
    </source>
</evidence>
<name>A0AAE1I424_9NEOP</name>
<evidence type="ECO:0000313" key="3">
    <source>
        <dbReference type="EMBL" id="KAK3932888.1"/>
    </source>
</evidence>
<feature type="compositionally biased region" description="Low complexity" evidence="1">
    <location>
        <begin position="292"/>
        <end position="311"/>
    </location>
</feature>
<feature type="chain" id="PRO_5041942579" evidence="2">
    <location>
        <begin position="30"/>
        <end position="671"/>
    </location>
</feature>
<feature type="region of interest" description="Disordered" evidence="1">
    <location>
        <begin position="58"/>
        <end position="81"/>
    </location>
</feature>
<dbReference type="Proteomes" id="UP001219518">
    <property type="component" value="Unassembled WGS sequence"/>
</dbReference>
<feature type="region of interest" description="Disordered" evidence="1">
    <location>
        <begin position="177"/>
        <end position="218"/>
    </location>
</feature>
<feature type="region of interest" description="Disordered" evidence="1">
    <location>
        <begin position="491"/>
        <end position="514"/>
    </location>
</feature>
<reference evidence="3" key="1">
    <citation type="submission" date="2021-07" db="EMBL/GenBank/DDBJ databases">
        <authorList>
            <person name="Catto M.A."/>
            <person name="Jacobson A."/>
            <person name="Kennedy G."/>
            <person name="Labadie P."/>
            <person name="Hunt B.G."/>
            <person name="Srinivasan R."/>
        </authorList>
    </citation>
    <scope>NUCLEOTIDE SEQUENCE</scope>
    <source>
        <strain evidence="3">PL_HMW_Pooled</strain>
        <tissue evidence="3">Head</tissue>
    </source>
</reference>
<evidence type="ECO:0000313" key="4">
    <source>
        <dbReference type="Proteomes" id="UP001219518"/>
    </source>
</evidence>
<proteinExistence type="predicted"/>
<gene>
    <name evidence="3" type="ORF">KUF71_014865</name>
</gene>
<feature type="signal peptide" evidence="2">
    <location>
        <begin position="1"/>
        <end position="29"/>
    </location>
</feature>